<evidence type="ECO:0000256" key="1">
    <source>
        <dbReference type="SAM" id="Phobius"/>
    </source>
</evidence>
<comment type="caution">
    <text evidence="2">The sequence shown here is derived from an EMBL/GenBank/DDBJ whole genome shotgun (WGS) entry which is preliminary data.</text>
</comment>
<sequence>MSVAGPQLAPRYGRAAALALAAALIAVFINHEQSAPLAYIGGTLGVLIGADLLRLKDIRTMGTPLASIGGAGTFDGIFVTGIVAVLLT</sequence>
<organism evidence="2">
    <name type="scientific">mine drainage metagenome</name>
    <dbReference type="NCBI Taxonomy" id="410659"/>
    <lineage>
        <taxon>unclassified sequences</taxon>
        <taxon>metagenomes</taxon>
        <taxon>ecological metagenomes</taxon>
    </lineage>
</organism>
<reference evidence="2" key="1">
    <citation type="submission" date="2016-10" db="EMBL/GenBank/DDBJ databases">
        <title>Sequence of Gallionella enrichment culture.</title>
        <authorList>
            <person name="Poehlein A."/>
            <person name="Muehling M."/>
            <person name="Daniel R."/>
        </authorList>
    </citation>
    <scope>NUCLEOTIDE SEQUENCE</scope>
</reference>
<keyword evidence="1" id="KW-1133">Transmembrane helix</keyword>
<feature type="transmembrane region" description="Helical" evidence="1">
    <location>
        <begin position="65"/>
        <end position="87"/>
    </location>
</feature>
<evidence type="ECO:0008006" key="3">
    <source>
        <dbReference type="Google" id="ProtNLM"/>
    </source>
</evidence>
<accession>A0A1J5QM00</accession>
<feature type="transmembrane region" description="Helical" evidence="1">
    <location>
        <begin position="12"/>
        <end position="29"/>
    </location>
</feature>
<evidence type="ECO:0000313" key="2">
    <source>
        <dbReference type="EMBL" id="OIQ78539.1"/>
    </source>
</evidence>
<dbReference type="InterPro" id="IPR011672">
    <property type="entry name" value="DUF1614"/>
</dbReference>
<dbReference type="EMBL" id="MLJW01001381">
    <property type="protein sequence ID" value="OIQ78539.1"/>
    <property type="molecule type" value="Genomic_DNA"/>
</dbReference>
<keyword evidence="1" id="KW-0472">Membrane</keyword>
<proteinExistence type="predicted"/>
<gene>
    <name evidence="2" type="ORF">GALL_397480</name>
</gene>
<protein>
    <recommendedName>
        <fullName evidence="3">Membrane protein containing DUF1614</fullName>
    </recommendedName>
</protein>
<dbReference type="Pfam" id="PF07758">
    <property type="entry name" value="DUF1614"/>
    <property type="match status" value="1"/>
</dbReference>
<keyword evidence="1" id="KW-0812">Transmembrane</keyword>
<dbReference type="AlphaFoldDB" id="A0A1J5QM00"/>
<name>A0A1J5QM00_9ZZZZ</name>
<feature type="transmembrane region" description="Helical" evidence="1">
    <location>
        <begin position="35"/>
        <end position="53"/>
    </location>
</feature>